<evidence type="ECO:0000256" key="7">
    <source>
        <dbReference type="SAM" id="Phobius"/>
    </source>
</evidence>
<evidence type="ECO:0000256" key="6">
    <source>
        <dbReference type="ARBA" id="ARBA00023136"/>
    </source>
</evidence>
<evidence type="ECO:0007829" key="9">
    <source>
        <dbReference type="PDB" id="8T05"/>
    </source>
</evidence>
<evidence type="ECO:0000256" key="2">
    <source>
        <dbReference type="ARBA" id="ARBA00005542"/>
    </source>
</evidence>
<comment type="subcellular location">
    <subcellularLocation>
        <location evidence="1">Cell membrane</location>
        <topology evidence="1">Multi-pass membrane protein</topology>
    </subcellularLocation>
</comment>
<dbReference type="PANTHER" id="PTHR14319:SF7">
    <property type="entry name" value="POST-GPI ATTACHMENT TO PROTEINS FACTOR 6"/>
    <property type="match status" value="1"/>
</dbReference>
<feature type="binding site" evidence="9">
    <location>
        <position position="186"/>
    </location>
    <ligand>
        <name>Zn(2+)</name>
        <dbReference type="ChEBI" id="CHEBI:29105"/>
    </ligand>
</feature>
<sequence>MGLILVKFLLPAISSGAFFIPGIFATKKRLFTLAFLYIFTAFFQLFFHLCTTPLLSLLFCLMGKKLLTFFSTYGLVLSIYSTLTQLTRYTDDRKHSAVVCGGLLIGVRIFQENEGPGVYAGPLITGGLLLAISWGQEMYRSKALYPDKEKWLKIILPSFALGAVSLLLLCVFQNSWNYAFVHSIHHLLMSAAITIILRLVEDGEKQDKCCGLSIACCIC</sequence>
<dbReference type="GO" id="GO:0005886">
    <property type="term" value="C:plasma membrane"/>
    <property type="evidence" value="ECO:0007669"/>
    <property type="project" value="UniProtKB-SubCell"/>
</dbReference>
<feature type="transmembrane region" description="Helical" evidence="7">
    <location>
        <begin position="180"/>
        <end position="200"/>
    </location>
</feature>
<keyword evidence="3" id="KW-1003">Cell membrane</keyword>
<keyword evidence="4 7" id="KW-0812">Transmembrane</keyword>
<keyword evidence="6 7" id="KW-0472">Membrane</keyword>
<keyword evidence="5 7" id="KW-1133">Transmembrane helix</keyword>
<keyword evidence="9" id="KW-0862">Zinc</keyword>
<feature type="disulfide bond" evidence="9">
    <location>
        <begin position="50"/>
        <end position="60"/>
    </location>
</feature>
<dbReference type="InterPro" id="IPR021910">
    <property type="entry name" value="NGX6/PGAP6/MYMK"/>
</dbReference>
<evidence type="ECO:0000256" key="5">
    <source>
        <dbReference type="ARBA" id="ARBA00022989"/>
    </source>
</evidence>
<feature type="binding site" evidence="9">
    <location>
        <position position="182"/>
    </location>
    <ligand>
        <name>Zn(2+)</name>
        <dbReference type="ChEBI" id="CHEBI:29105"/>
    </ligand>
</feature>
<comment type="similarity">
    <text evidence="2">Belongs to the TMEM8 family.</text>
</comment>
<feature type="transmembrane region" description="Helical" evidence="7">
    <location>
        <begin position="117"/>
        <end position="134"/>
    </location>
</feature>
<feature type="binding site" evidence="9">
    <location>
        <position position="48"/>
    </location>
    <ligand>
        <name>Zn(2+)</name>
        <dbReference type="ChEBI" id="CHEBI:29105"/>
    </ligand>
</feature>
<feature type="transmembrane region" description="Helical" evidence="7">
    <location>
        <begin position="35"/>
        <end position="59"/>
    </location>
</feature>
<evidence type="ECO:0000256" key="4">
    <source>
        <dbReference type="ARBA" id="ARBA00022692"/>
    </source>
</evidence>
<dbReference type="PANTHER" id="PTHR14319">
    <property type="entry name" value="FIVE-SPAN TRANSMEMBRANE PROTEIN M83"/>
    <property type="match status" value="1"/>
</dbReference>
<dbReference type="Pfam" id="PF12036">
    <property type="entry name" value="DUF3522"/>
    <property type="match status" value="1"/>
</dbReference>
<reference evidence="9" key="1">
    <citation type="journal article" date="2023" name="Nat. Struct. Mol. Biol.">
        <title>Cryo-EM structures of Myomaker reveal a molecular basis for myoblast fusion.</title>
        <authorList>
            <person name="Long T."/>
            <person name="Zhang Y."/>
            <person name="Donnelly L."/>
            <person name="Li H."/>
            <person name="Pien Y.C."/>
            <person name="Liu N."/>
            <person name="Olson E.N."/>
            <person name="Li X."/>
        </authorList>
    </citation>
    <scope>STRUCTURE BY ELECTRON MICROSCOPY (3.22 ANGSTROMS)</scope>
    <scope>DISULFIDE BONDS</scope>
</reference>
<dbReference type="AlphaFoldDB" id="A0AAJ6N6K3"/>
<feature type="transmembrane region" description="Helical" evidence="7">
    <location>
        <begin position="154"/>
        <end position="174"/>
    </location>
</feature>
<protein>
    <submittedName>
        <fullName evidence="8">Myomaker</fullName>
    </submittedName>
</protein>
<keyword evidence="9" id="KW-0479">Metal-binding</keyword>
<evidence type="ECO:0000256" key="3">
    <source>
        <dbReference type="ARBA" id="ARBA00022475"/>
    </source>
</evidence>
<dbReference type="SMR" id="A0AAJ6N6K3"/>
<dbReference type="PDB" id="8T05">
    <property type="method" value="EM"/>
    <property type="resolution" value="3.22 A"/>
    <property type="chains" value="A/B=1-219"/>
</dbReference>
<proteinExistence type="evidence at protein level"/>
<feature type="binding site" evidence="9">
    <location>
        <position position="44"/>
    </location>
    <ligand>
        <name>Zn(2+)</name>
        <dbReference type="ChEBI" id="CHEBI:29105"/>
    </ligand>
</feature>
<evidence type="ECO:0000313" key="8">
    <source>
        <dbReference type="PDB" id="8T05"/>
    </source>
</evidence>
<dbReference type="EMDB" id="EMD-40935"/>
<feature type="transmembrane region" description="Helical" evidence="7">
    <location>
        <begin position="66"/>
        <end position="83"/>
    </location>
</feature>
<name>A0AAJ6N6K3_9ASCI</name>
<accession>A0AAJ6N6K3</accession>
<organism evidence="8">
    <name type="scientific">Ciona robusta</name>
    <dbReference type="NCBI Taxonomy" id="1774208"/>
    <lineage>
        <taxon>Eukaryota</taxon>
        <taxon>Metazoa</taxon>
        <taxon>Chordata</taxon>
        <taxon>Tunicata</taxon>
        <taxon>Ascidiacea</taxon>
        <taxon>Phlebobranchia</taxon>
        <taxon>Cionidae</taxon>
        <taxon>Ciona</taxon>
    </lineage>
</organism>
<evidence type="ECO:0000256" key="1">
    <source>
        <dbReference type="ARBA" id="ARBA00004651"/>
    </source>
</evidence>
<keyword evidence="9" id="KW-0002">3D-structure</keyword>